<proteinExistence type="predicted"/>
<protein>
    <submittedName>
        <fullName evidence="1">Uncharacterized protein</fullName>
    </submittedName>
</protein>
<keyword evidence="2" id="KW-1185">Reference proteome</keyword>
<accession>A0A8T0IU62</accession>
<evidence type="ECO:0000313" key="1">
    <source>
        <dbReference type="EMBL" id="KAG0586635.1"/>
    </source>
</evidence>
<evidence type="ECO:0000313" key="2">
    <source>
        <dbReference type="Proteomes" id="UP000822688"/>
    </source>
</evidence>
<sequence length="56" mass="6207">MTQSFPLLPLPPCLSSLGLSLVHRPDLKFSAELSRYHLSLPSRSCIFRSTVLIAPL</sequence>
<dbReference type="Proteomes" id="UP000822688">
    <property type="component" value="Chromosome 2"/>
</dbReference>
<organism evidence="1 2">
    <name type="scientific">Ceratodon purpureus</name>
    <name type="common">Fire moss</name>
    <name type="synonym">Dicranum purpureum</name>
    <dbReference type="NCBI Taxonomy" id="3225"/>
    <lineage>
        <taxon>Eukaryota</taxon>
        <taxon>Viridiplantae</taxon>
        <taxon>Streptophyta</taxon>
        <taxon>Embryophyta</taxon>
        <taxon>Bryophyta</taxon>
        <taxon>Bryophytina</taxon>
        <taxon>Bryopsida</taxon>
        <taxon>Dicranidae</taxon>
        <taxon>Pseudoditrichales</taxon>
        <taxon>Ditrichaceae</taxon>
        <taxon>Ceratodon</taxon>
    </lineage>
</organism>
<dbReference type="EMBL" id="CM026422">
    <property type="protein sequence ID" value="KAG0586635.1"/>
    <property type="molecule type" value="Genomic_DNA"/>
</dbReference>
<gene>
    <name evidence="1" type="ORF">KC19_2G105400</name>
</gene>
<comment type="caution">
    <text evidence="1">The sequence shown here is derived from an EMBL/GenBank/DDBJ whole genome shotgun (WGS) entry which is preliminary data.</text>
</comment>
<name>A0A8T0IU62_CERPU</name>
<dbReference type="AlphaFoldDB" id="A0A8T0IU62"/>
<reference evidence="1" key="1">
    <citation type="submission" date="2020-06" db="EMBL/GenBank/DDBJ databases">
        <title>WGS assembly of Ceratodon purpureus strain R40.</title>
        <authorList>
            <person name="Carey S.B."/>
            <person name="Jenkins J."/>
            <person name="Shu S."/>
            <person name="Lovell J.T."/>
            <person name="Sreedasyam A."/>
            <person name="Maumus F."/>
            <person name="Tiley G.P."/>
            <person name="Fernandez-Pozo N."/>
            <person name="Barry K."/>
            <person name="Chen C."/>
            <person name="Wang M."/>
            <person name="Lipzen A."/>
            <person name="Daum C."/>
            <person name="Saski C.A."/>
            <person name="Payton A.C."/>
            <person name="Mcbreen J.C."/>
            <person name="Conrad R.E."/>
            <person name="Kollar L.M."/>
            <person name="Olsson S."/>
            <person name="Huttunen S."/>
            <person name="Landis J.B."/>
            <person name="Wickett N.J."/>
            <person name="Johnson M.G."/>
            <person name="Rensing S.A."/>
            <person name="Grimwood J."/>
            <person name="Schmutz J."/>
            <person name="Mcdaniel S.F."/>
        </authorList>
    </citation>
    <scope>NUCLEOTIDE SEQUENCE</scope>
    <source>
        <strain evidence="1">R40</strain>
    </source>
</reference>